<organism evidence="4 5">
    <name type="scientific">candidate division LCP-89 bacterium B3_LCP</name>
    <dbReference type="NCBI Taxonomy" id="2012998"/>
    <lineage>
        <taxon>Bacteria</taxon>
        <taxon>Pseudomonadati</taxon>
        <taxon>Bacteria division LCP-89</taxon>
    </lineage>
</organism>
<dbReference type="PIRSF" id="PIRSF002599">
    <property type="entry name" value="Cold_shock_A"/>
    <property type="match status" value="1"/>
</dbReference>
<dbReference type="SUPFAM" id="SSF50249">
    <property type="entry name" value="Nucleic acid-binding proteins"/>
    <property type="match status" value="1"/>
</dbReference>
<feature type="domain" description="CSD" evidence="3">
    <location>
        <begin position="1"/>
        <end position="65"/>
    </location>
</feature>
<comment type="caution">
    <text evidence="4">The sequence shown here is derived from an EMBL/GenBank/DDBJ whole genome shotgun (WGS) entry which is preliminary data.</text>
</comment>
<comment type="subcellular location">
    <subcellularLocation>
        <location evidence="1">Cytoplasm</location>
    </subcellularLocation>
</comment>
<proteinExistence type="predicted"/>
<evidence type="ECO:0000256" key="1">
    <source>
        <dbReference type="ARBA" id="ARBA00004496"/>
    </source>
</evidence>
<accession>A0A532UUG7</accession>
<dbReference type="InterPro" id="IPR012340">
    <property type="entry name" value="NA-bd_OB-fold"/>
</dbReference>
<dbReference type="Proteomes" id="UP000319619">
    <property type="component" value="Unassembled WGS sequence"/>
</dbReference>
<dbReference type="InterPro" id="IPR050181">
    <property type="entry name" value="Cold_shock_domain"/>
</dbReference>
<evidence type="ECO:0000313" key="5">
    <source>
        <dbReference type="Proteomes" id="UP000319619"/>
    </source>
</evidence>
<dbReference type="PRINTS" id="PR00050">
    <property type="entry name" value="COLDSHOCK"/>
</dbReference>
<dbReference type="AlphaFoldDB" id="A0A532UUG7"/>
<dbReference type="CDD" id="cd04458">
    <property type="entry name" value="CSP_CDS"/>
    <property type="match status" value="1"/>
</dbReference>
<evidence type="ECO:0000259" key="3">
    <source>
        <dbReference type="PROSITE" id="PS51857"/>
    </source>
</evidence>
<dbReference type="Gene3D" id="2.40.50.140">
    <property type="entry name" value="Nucleic acid-binding proteins"/>
    <property type="match status" value="1"/>
</dbReference>
<dbReference type="Pfam" id="PF00313">
    <property type="entry name" value="CSD"/>
    <property type="match status" value="1"/>
</dbReference>
<dbReference type="InterPro" id="IPR011129">
    <property type="entry name" value="CSD"/>
</dbReference>
<keyword evidence="2" id="KW-0963">Cytoplasm</keyword>
<dbReference type="SMART" id="SM00357">
    <property type="entry name" value="CSP"/>
    <property type="match status" value="1"/>
</dbReference>
<dbReference type="PROSITE" id="PS51857">
    <property type="entry name" value="CSD_2"/>
    <property type="match status" value="1"/>
</dbReference>
<name>A0A532UUG7_UNCL8</name>
<evidence type="ECO:0000256" key="2">
    <source>
        <dbReference type="ARBA" id="ARBA00022490"/>
    </source>
</evidence>
<dbReference type="InterPro" id="IPR002059">
    <property type="entry name" value="CSP_DNA-bd"/>
</dbReference>
<dbReference type="PANTHER" id="PTHR11544">
    <property type="entry name" value="COLD SHOCK DOMAIN CONTAINING PROTEINS"/>
    <property type="match status" value="1"/>
</dbReference>
<dbReference type="EMBL" id="NJBN01000010">
    <property type="protein sequence ID" value="TKJ38417.1"/>
    <property type="molecule type" value="Genomic_DNA"/>
</dbReference>
<protein>
    <submittedName>
        <fullName evidence="4">Cold-shock protein</fullName>
    </submittedName>
</protein>
<sequence>MATGIVKWFSKNKGYGFVEGEGDRDIFVHFSSIKGKGYRVLDQGDEISFDLVDSPKGQQAFNVKKLKGALTEELEPA</sequence>
<reference evidence="4 5" key="1">
    <citation type="submission" date="2017-06" db="EMBL/GenBank/DDBJ databases">
        <title>Novel microbial phyla capable of carbon fixation and sulfur reduction in deep-sea sediments.</title>
        <authorList>
            <person name="Huang J."/>
            <person name="Baker B."/>
            <person name="Wang Y."/>
        </authorList>
    </citation>
    <scope>NUCLEOTIDE SEQUENCE [LARGE SCALE GENOMIC DNA]</scope>
    <source>
        <strain evidence="4">B3_LCP</strain>
    </source>
</reference>
<dbReference type="GO" id="GO:0005829">
    <property type="term" value="C:cytosol"/>
    <property type="evidence" value="ECO:0007669"/>
    <property type="project" value="UniProtKB-ARBA"/>
</dbReference>
<evidence type="ECO:0000313" key="4">
    <source>
        <dbReference type="EMBL" id="TKJ38417.1"/>
    </source>
</evidence>
<gene>
    <name evidence="4" type="ORF">CEE37_12935</name>
</gene>
<dbReference type="GO" id="GO:0003676">
    <property type="term" value="F:nucleic acid binding"/>
    <property type="evidence" value="ECO:0007669"/>
    <property type="project" value="InterPro"/>
</dbReference>
<dbReference type="InterPro" id="IPR012156">
    <property type="entry name" value="Cold_shock_CspA"/>
</dbReference>